<accession>A0AA36DGK9</accession>
<feature type="transmembrane region" description="Helical" evidence="9">
    <location>
        <begin position="270"/>
        <end position="288"/>
    </location>
</feature>
<dbReference type="PROSITE" id="PS50262">
    <property type="entry name" value="G_PROTEIN_RECEP_F1_2"/>
    <property type="match status" value="1"/>
</dbReference>
<evidence type="ECO:0000256" key="9">
    <source>
        <dbReference type="SAM" id="Phobius"/>
    </source>
</evidence>
<keyword evidence="7 8" id="KW-0807">Transducer</keyword>
<feature type="transmembrane region" description="Helical" evidence="9">
    <location>
        <begin position="224"/>
        <end position="249"/>
    </location>
</feature>
<feature type="transmembrane region" description="Helical" evidence="9">
    <location>
        <begin position="308"/>
        <end position="326"/>
    </location>
</feature>
<sequence length="374" mass="42596">MEPAGIGGECFPEYADSNISYLVLSWMGERCPSPSIMYPTVVIYGLILLLGLVGNICTCIVIIVNKNMHNPTNYYLLSLALSDILILILGLPMELYIVTDYNYPYRFGEAICQARAFLVEFTSYASILVICLFSFERWIAICFPLRAQLFLGTRRTLSLICGCWVVSCLCSLPVVFVVRINKLPLPEFAVNQTWTHLVSADGKTIDRTEFCAMDIDNLEDQKEIIYLSFIGFFLLPAIIITVMYGHIAIRLHLSESQLGREKKGRSHKWSVLRVLVSVVITFFVFWLPFHMQRLLSIFLNERQGDASAAVQTLFTLVFYISGYCYYSNSACNPILYNIFSEKFRAAFCRTILGERLTGKFFPGLKNSRTFAMQR</sequence>
<evidence type="ECO:0000256" key="1">
    <source>
        <dbReference type="ARBA" id="ARBA00004141"/>
    </source>
</evidence>
<keyword evidence="6 8" id="KW-0675">Receptor</keyword>
<evidence type="ECO:0000256" key="3">
    <source>
        <dbReference type="ARBA" id="ARBA00022989"/>
    </source>
</evidence>
<dbReference type="GO" id="GO:0008188">
    <property type="term" value="F:neuropeptide receptor activity"/>
    <property type="evidence" value="ECO:0007669"/>
    <property type="project" value="TreeGrafter"/>
</dbReference>
<keyword evidence="3 9" id="KW-1133">Transmembrane helix</keyword>
<keyword evidence="12" id="KW-1185">Reference proteome</keyword>
<keyword evidence="4 8" id="KW-0297">G-protein coupled receptor</keyword>
<feature type="transmembrane region" description="Helical" evidence="9">
    <location>
        <begin position="157"/>
        <end position="178"/>
    </location>
</feature>
<feature type="transmembrane region" description="Helical" evidence="9">
    <location>
        <begin position="76"/>
        <end position="98"/>
    </location>
</feature>
<feature type="non-terminal residue" evidence="11">
    <location>
        <position position="374"/>
    </location>
</feature>
<feature type="transmembrane region" description="Helical" evidence="9">
    <location>
        <begin position="124"/>
        <end position="145"/>
    </location>
</feature>
<evidence type="ECO:0000256" key="4">
    <source>
        <dbReference type="ARBA" id="ARBA00023040"/>
    </source>
</evidence>
<dbReference type="SUPFAM" id="SSF81321">
    <property type="entry name" value="Family A G protein-coupled receptor-like"/>
    <property type="match status" value="1"/>
</dbReference>
<feature type="domain" description="G-protein coupled receptors family 1 profile" evidence="10">
    <location>
        <begin position="54"/>
        <end position="336"/>
    </location>
</feature>
<dbReference type="Gene3D" id="1.20.1070.10">
    <property type="entry name" value="Rhodopsin 7-helix transmembrane proteins"/>
    <property type="match status" value="1"/>
</dbReference>
<comment type="subcellular location">
    <subcellularLocation>
        <location evidence="1">Membrane</location>
        <topology evidence="1">Multi-pass membrane protein</topology>
    </subcellularLocation>
</comment>
<comment type="caution">
    <text evidence="11">The sequence shown here is derived from an EMBL/GenBank/DDBJ whole genome shotgun (WGS) entry which is preliminary data.</text>
</comment>
<dbReference type="PRINTS" id="PR00237">
    <property type="entry name" value="GPCRRHODOPSN"/>
</dbReference>
<evidence type="ECO:0000256" key="6">
    <source>
        <dbReference type="ARBA" id="ARBA00023170"/>
    </source>
</evidence>
<evidence type="ECO:0000256" key="5">
    <source>
        <dbReference type="ARBA" id="ARBA00023136"/>
    </source>
</evidence>
<evidence type="ECO:0000256" key="8">
    <source>
        <dbReference type="RuleBase" id="RU000688"/>
    </source>
</evidence>
<evidence type="ECO:0000256" key="2">
    <source>
        <dbReference type="ARBA" id="ARBA00022692"/>
    </source>
</evidence>
<evidence type="ECO:0000256" key="7">
    <source>
        <dbReference type="ARBA" id="ARBA00023224"/>
    </source>
</evidence>
<evidence type="ECO:0000259" key="10">
    <source>
        <dbReference type="PROSITE" id="PS50262"/>
    </source>
</evidence>
<gene>
    <name evidence="11" type="ORF">MSPICULIGERA_LOCUS25220</name>
</gene>
<organism evidence="11 12">
    <name type="scientific">Mesorhabditis spiculigera</name>
    <dbReference type="NCBI Taxonomy" id="96644"/>
    <lineage>
        <taxon>Eukaryota</taxon>
        <taxon>Metazoa</taxon>
        <taxon>Ecdysozoa</taxon>
        <taxon>Nematoda</taxon>
        <taxon>Chromadorea</taxon>
        <taxon>Rhabditida</taxon>
        <taxon>Rhabditina</taxon>
        <taxon>Rhabditomorpha</taxon>
        <taxon>Rhabditoidea</taxon>
        <taxon>Rhabditidae</taxon>
        <taxon>Mesorhabditinae</taxon>
        <taxon>Mesorhabditis</taxon>
    </lineage>
</organism>
<keyword evidence="5 9" id="KW-0472">Membrane</keyword>
<dbReference type="AlphaFoldDB" id="A0AA36DGK9"/>
<feature type="transmembrane region" description="Helical" evidence="9">
    <location>
        <begin position="42"/>
        <end position="64"/>
    </location>
</feature>
<dbReference type="InterPro" id="IPR000276">
    <property type="entry name" value="GPCR_Rhodpsn"/>
</dbReference>
<dbReference type="PANTHER" id="PTHR24243:SF208">
    <property type="entry name" value="PYROKININ-1 RECEPTOR"/>
    <property type="match status" value="1"/>
</dbReference>
<dbReference type="GO" id="GO:0005886">
    <property type="term" value="C:plasma membrane"/>
    <property type="evidence" value="ECO:0007669"/>
    <property type="project" value="TreeGrafter"/>
</dbReference>
<dbReference type="PROSITE" id="PS00237">
    <property type="entry name" value="G_PROTEIN_RECEP_F1_1"/>
    <property type="match status" value="1"/>
</dbReference>
<proteinExistence type="inferred from homology"/>
<protein>
    <recommendedName>
        <fullName evidence="10">G-protein coupled receptors family 1 profile domain-containing protein</fullName>
    </recommendedName>
</protein>
<dbReference type="EMBL" id="CATQJA010002709">
    <property type="protein sequence ID" value="CAJ0587243.1"/>
    <property type="molecule type" value="Genomic_DNA"/>
</dbReference>
<evidence type="ECO:0000313" key="11">
    <source>
        <dbReference type="EMBL" id="CAJ0587243.1"/>
    </source>
</evidence>
<dbReference type="Proteomes" id="UP001177023">
    <property type="component" value="Unassembled WGS sequence"/>
</dbReference>
<reference evidence="11" key="1">
    <citation type="submission" date="2023-06" db="EMBL/GenBank/DDBJ databases">
        <authorList>
            <person name="Delattre M."/>
        </authorList>
    </citation>
    <scope>NUCLEOTIDE SEQUENCE</scope>
    <source>
        <strain evidence="11">AF72</strain>
    </source>
</reference>
<name>A0AA36DGK9_9BILA</name>
<comment type="similarity">
    <text evidence="8">Belongs to the G-protein coupled receptor 1 family.</text>
</comment>
<evidence type="ECO:0000313" key="12">
    <source>
        <dbReference type="Proteomes" id="UP001177023"/>
    </source>
</evidence>
<dbReference type="Pfam" id="PF00001">
    <property type="entry name" value="7tm_1"/>
    <property type="match status" value="1"/>
</dbReference>
<dbReference type="InterPro" id="IPR017452">
    <property type="entry name" value="GPCR_Rhodpsn_7TM"/>
</dbReference>
<keyword evidence="2 8" id="KW-0812">Transmembrane</keyword>
<dbReference type="PANTHER" id="PTHR24243">
    <property type="entry name" value="G-PROTEIN COUPLED RECEPTOR"/>
    <property type="match status" value="1"/>
</dbReference>